<feature type="chain" id="PRO_5045164862" description="Lipoprotein" evidence="1">
    <location>
        <begin position="21"/>
        <end position="193"/>
    </location>
</feature>
<keyword evidence="3" id="KW-1185">Reference proteome</keyword>
<accession>A0ABR6CTE1</accession>
<keyword evidence="1" id="KW-0732">Signal</keyword>
<evidence type="ECO:0008006" key="4">
    <source>
        <dbReference type="Google" id="ProtNLM"/>
    </source>
</evidence>
<dbReference type="EMBL" id="JACJHX010000008">
    <property type="protein sequence ID" value="MBA9027612.1"/>
    <property type="molecule type" value="Genomic_DNA"/>
</dbReference>
<evidence type="ECO:0000313" key="2">
    <source>
        <dbReference type="EMBL" id="MBA9027612.1"/>
    </source>
</evidence>
<proteinExistence type="predicted"/>
<evidence type="ECO:0000256" key="1">
    <source>
        <dbReference type="SAM" id="SignalP"/>
    </source>
</evidence>
<dbReference type="Proteomes" id="UP000626697">
    <property type="component" value="Unassembled WGS sequence"/>
</dbReference>
<organism evidence="2 3">
    <name type="scientific">Peribacillus huizhouensis</name>
    <dbReference type="NCBI Taxonomy" id="1501239"/>
    <lineage>
        <taxon>Bacteria</taxon>
        <taxon>Bacillati</taxon>
        <taxon>Bacillota</taxon>
        <taxon>Bacilli</taxon>
        <taxon>Bacillales</taxon>
        <taxon>Bacillaceae</taxon>
        <taxon>Peribacillus</taxon>
    </lineage>
</organism>
<dbReference type="RefSeq" id="WP_182503040.1">
    <property type="nucleotide sequence ID" value="NZ_JACJHX010000008.1"/>
</dbReference>
<comment type="caution">
    <text evidence="2">The sequence shown here is derived from an EMBL/GenBank/DDBJ whole genome shotgun (WGS) entry which is preliminary data.</text>
</comment>
<gene>
    <name evidence="2" type="ORF">HNP81_002902</name>
</gene>
<sequence>MKKMMLSIIIVFGLSTVINVCTTNSVIVAEAKQEEKTLFDKGWKNFKKKWEKAMNPNHRNLSIVEFKGKEESYPGMFYKGEVRSYLFVGAETKSMKSKKFRSVSVVGFISPEKQNSDYNTLVAGVKLIQIANPNISIEMVKEIAYGHLGLGEEFLVDGTKKTYSYKGVKYTAEYTADDKHPDNGIFTLTVEKE</sequence>
<reference evidence="2 3" key="1">
    <citation type="submission" date="2020-08" db="EMBL/GenBank/DDBJ databases">
        <title>Genomic Encyclopedia of Type Strains, Phase IV (KMG-IV): sequencing the most valuable type-strain genomes for metagenomic binning, comparative biology and taxonomic classification.</title>
        <authorList>
            <person name="Goeker M."/>
        </authorList>
    </citation>
    <scope>NUCLEOTIDE SEQUENCE [LARGE SCALE GENOMIC DNA]</scope>
    <source>
        <strain evidence="2 3">DSM 105481</strain>
    </source>
</reference>
<feature type="signal peptide" evidence="1">
    <location>
        <begin position="1"/>
        <end position="20"/>
    </location>
</feature>
<name>A0ABR6CTE1_9BACI</name>
<evidence type="ECO:0000313" key="3">
    <source>
        <dbReference type="Proteomes" id="UP000626697"/>
    </source>
</evidence>
<protein>
    <recommendedName>
        <fullName evidence="4">Lipoprotein</fullName>
    </recommendedName>
</protein>